<dbReference type="EMBL" id="JAUCGM010000319">
    <property type="protein sequence ID" value="MDM8562855.1"/>
    <property type="molecule type" value="Genomic_DNA"/>
</dbReference>
<dbReference type="PROSITE" id="PS50109">
    <property type="entry name" value="HIS_KIN"/>
    <property type="match status" value="1"/>
</dbReference>
<dbReference type="Pfam" id="PF02518">
    <property type="entry name" value="HATPase_c"/>
    <property type="match status" value="1"/>
</dbReference>
<dbReference type="Pfam" id="PF00512">
    <property type="entry name" value="HisKA"/>
    <property type="match status" value="1"/>
</dbReference>
<dbReference type="Gene3D" id="1.10.287.130">
    <property type="match status" value="1"/>
</dbReference>
<evidence type="ECO:0000256" key="3">
    <source>
        <dbReference type="ARBA" id="ARBA00022553"/>
    </source>
</evidence>
<keyword evidence="7" id="KW-0547">Nucleotide-binding</keyword>
<dbReference type="CDD" id="cd16922">
    <property type="entry name" value="HATPase_EvgS-ArcB-TorS-like"/>
    <property type="match status" value="1"/>
</dbReference>
<evidence type="ECO:0000313" key="8">
    <source>
        <dbReference type="Proteomes" id="UP001171945"/>
    </source>
</evidence>
<keyword evidence="5" id="KW-0418">Kinase</keyword>
<dbReference type="SUPFAM" id="SSF47384">
    <property type="entry name" value="Homodimeric domain of signal transducing histidine kinase"/>
    <property type="match status" value="1"/>
</dbReference>
<dbReference type="PRINTS" id="PR00344">
    <property type="entry name" value="BCTRLSENSOR"/>
</dbReference>
<protein>
    <recommendedName>
        <fullName evidence="2">histidine kinase</fullName>
        <ecNumber evidence="2">2.7.13.3</ecNumber>
    </recommendedName>
</protein>
<keyword evidence="3" id="KW-0597">Phosphoprotein</keyword>
<dbReference type="InterPro" id="IPR003661">
    <property type="entry name" value="HisK_dim/P_dom"/>
</dbReference>
<dbReference type="InterPro" id="IPR036890">
    <property type="entry name" value="HATPase_C_sf"/>
</dbReference>
<dbReference type="PANTHER" id="PTHR43047:SF72">
    <property type="entry name" value="OSMOSENSING HISTIDINE PROTEIN KINASE SLN1"/>
    <property type="match status" value="1"/>
</dbReference>
<dbReference type="GO" id="GO:0005524">
    <property type="term" value="F:ATP binding"/>
    <property type="evidence" value="ECO:0007669"/>
    <property type="project" value="UniProtKB-KW"/>
</dbReference>
<dbReference type="SUPFAM" id="SSF55874">
    <property type="entry name" value="ATPase domain of HSP90 chaperone/DNA topoisomerase II/histidine kinase"/>
    <property type="match status" value="1"/>
</dbReference>
<dbReference type="EC" id="2.7.13.3" evidence="2"/>
<sequence length="342" mass="38517">MKQAKEAAESANRAKSEFLANISHEIRTPLNTIVGFSELLSEQTTDKKHLNHLYAIKAAGKTLLTLINDILDLSKIEVGQLELLYKVVNPNVIFNEIQQFFAVKIAEKNIDFLVEIDKELPQTLLLDETRLRQVLFNLIGNAIKFTEKGYVKLHADKICKGKSCKNVDLIFSVIDTGIGIPEERQDIIFETFQQQDGKSTRKYEGTGLGLAITKRLVEMMNGKISVKSTVGVGSIFEIILRNIKVCYTEDLKESKKPAPIIQAPTIEEKIPKNLTIARLPELIKTLESDIIPIWKEISGPIEINIVDDFAEQIITLGKEYNVSLLTHYGENLSEFSLHINIK</sequence>
<evidence type="ECO:0000256" key="2">
    <source>
        <dbReference type="ARBA" id="ARBA00012438"/>
    </source>
</evidence>
<keyword evidence="4" id="KW-0808">Transferase</keyword>
<evidence type="ECO:0000313" key="7">
    <source>
        <dbReference type="EMBL" id="MDM8562855.1"/>
    </source>
</evidence>
<dbReference type="Gene3D" id="3.30.565.10">
    <property type="entry name" value="Histidine kinase-like ATPase, C-terminal domain"/>
    <property type="match status" value="1"/>
</dbReference>
<dbReference type="PANTHER" id="PTHR43047">
    <property type="entry name" value="TWO-COMPONENT HISTIDINE PROTEIN KINASE"/>
    <property type="match status" value="1"/>
</dbReference>
<feature type="non-terminal residue" evidence="7">
    <location>
        <position position="342"/>
    </location>
</feature>
<comment type="caution">
    <text evidence="7">The sequence shown here is derived from an EMBL/GenBank/DDBJ whole genome shotgun (WGS) entry which is preliminary data.</text>
</comment>
<accession>A0ABT7VTI4</accession>
<name>A0ABT7VTI4_9GAMM</name>
<keyword evidence="7" id="KW-0067">ATP-binding</keyword>
<gene>
    <name evidence="7" type="ORF">QUF54_05825</name>
</gene>
<evidence type="ECO:0000256" key="4">
    <source>
        <dbReference type="ARBA" id="ARBA00022679"/>
    </source>
</evidence>
<dbReference type="SMART" id="SM00388">
    <property type="entry name" value="HisKA"/>
    <property type="match status" value="1"/>
</dbReference>
<dbReference type="Proteomes" id="UP001171945">
    <property type="component" value="Unassembled WGS sequence"/>
</dbReference>
<dbReference type="InterPro" id="IPR003594">
    <property type="entry name" value="HATPase_dom"/>
</dbReference>
<comment type="catalytic activity">
    <reaction evidence="1">
        <text>ATP + protein L-histidine = ADP + protein N-phospho-L-histidine.</text>
        <dbReference type="EC" id="2.7.13.3"/>
    </reaction>
</comment>
<keyword evidence="8" id="KW-1185">Reference proteome</keyword>
<dbReference type="InterPro" id="IPR036097">
    <property type="entry name" value="HisK_dim/P_sf"/>
</dbReference>
<evidence type="ECO:0000259" key="6">
    <source>
        <dbReference type="PROSITE" id="PS50109"/>
    </source>
</evidence>
<evidence type="ECO:0000256" key="5">
    <source>
        <dbReference type="ARBA" id="ARBA00022777"/>
    </source>
</evidence>
<reference evidence="7" key="1">
    <citation type="submission" date="2023-06" db="EMBL/GenBank/DDBJ databases">
        <title>Uncultivated large filamentous bacteria from sulfidic sediments reveal new species and different genomic features in energy metabolism and defense.</title>
        <authorList>
            <person name="Fonseca A."/>
        </authorList>
    </citation>
    <scope>NUCLEOTIDE SEQUENCE</scope>
    <source>
        <strain evidence="7">HSG4</strain>
    </source>
</reference>
<dbReference type="InterPro" id="IPR004358">
    <property type="entry name" value="Sig_transdc_His_kin-like_C"/>
</dbReference>
<dbReference type="CDD" id="cd00082">
    <property type="entry name" value="HisKA"/>
    <property type="match status" value="1"/>
</dbReference>
<dbReference type="SMART" id="SM00387">
    <property type="entry name" value="HATPase_c"/>
    <property type="match status" value="1"/>
</dbReference>
<feature type="domain" description="Histidine kinase" evidence="6">
    <location>
        <begin position="21"/>
        <end position="244"/>
    </location>
</feature>
<organism evidence="7 8">
    <name type="scientific">Candidatus Marithioploca araucensis</name>
    <dbReference type="NCBI Taxonomy" id="70273"/>
    <lineage>
        <taxon>Bacteria</taxon>
        <taxon>Pseudomonadati</taxon>
        <taxon>Pseudomonadota</taxon>
        <taxon>Gammaproteobacteria</taxon>
        <taxon>Thiotrichales</taxon>
        <taxon>Thiotrichaceae</taxon>
        <taxon>Candidatus Marithioploca</taxon>
    </lineage>
</organism>
<proteinExistence type="predicted"/>
<evidence type="ECO:0000256" key="1">
    <source>
        <dbReference type="ARBA" id="ARBA00000085"/>
    </source>
</evidence>
<dbReference type="InterPro" id="IPR005467">
    <property type="entry name" value="His_kinase_dom"/>
</dbReference>